<dbReference type="EMBL" id="VYYT01000138">
    <property type="protein sequence ID" value="KAK2764145.1"/>
    <property type="molecule type" value="Genomic_DNA"/>
</dbReference>
<proteinExistence type="predicted"/>
<evidence type="ECO:0000259" key="1">
    <source>
        <dbReference type="PROSITE" id="PS50090"/>
    </source>
</evidence>
<evidence type="ECO:0000313" key="3">
    <source>
        <dbReference type="Proteomes" id="UP001281614"/>
    </source>
</evidence>
<dbReference type="Pfam" id="PF00249">
    <property type="entry name" value="Myb_DNA-binding"/>
    <property type="match status" value="1"/>
</dbReference>
<dbReference type="AlphaFoldDB" id="A0AAD9YJC2"/>
<dbReference type="PROSITE" id="PS50090">
    <property type="entry name" value="MYB_LIKE"/>
    <property type="match status" value="1"/>
</dbReference>
<evidence type="ECO:0000313" key="2">
    <source>
        <dbReference type="EMBL" id="KAK2764145.1"/>
    </source>
</evidence>
<comment type="caution">
    <text evidence="2">The sequence shown here is derived from an EMBL/GenBank/DDBJ whole genome shotgun (WGS) entry which is preliminary data.</text>
</comment>
<feature type="domain" description="Myb-like" evidence="1">
    <location>
        <begin position="20"/>
        <end position="61"/>
    </location>
</feature>
<name>A0AAD9YJC2_COLKA</name>
<protein>
    <submittedName>
        <fullName evidence="2">Transcription factor</fullName>
    </submittedName>
</protein>
<organism evidence="2 3">
    <name type="scientific">Colletotrichum kahawae</name>
    <name type="common">Coffee berry disease fungus</name>
    <dbReference type="NCBI Taxonomy" id="34407"/>
    <lineage>
        <taxon>Eukaryota</taxon>
        <taxon>Fungi</taxon>
        <taxon>Dikarya</taxon>
        <taxon>Ascomycota</taxon>
        <taxon>Pezizomycotina</taxon>
        <taxon>Sordariomycetes</taxon>
        <taxon>Hypocreomycetidae</taxon>
        <taxon>Glomerellales</taxon>
        <taxon>Glomerellaceae</taxon>
        <taxon>Colletotrichum</taxon>
        <taxon>Colletotrichum gloeosporioides species complex</taxon>
    </lineage>
</organism>
<dbReference type="CDD" id="cd00167">
    <property type="entry name" value="SANT"/>
    <property type="match status" value="1"/>
</dbReference>
<dbReference type="InterPro" id="IPR001005">
    <property type="entry name" value="SANT/Myb"/>
</dbReference>
<keyword evidence="3" id="KW-1185">Reference proteome</keyword>
<accession>A0AAD9YJC2</accession>
<dbReference type="InterPro" id="IPR009057">
    <property type="entry name" value="Homeodomain-like_sf"/>
</dbReference>
<sequence>MSLEDSSPRSEAANAAIRPRRIWTPAEDAILKALVSHYGDARGPQSRWKDIAAGLQDRTAKVRTVYPGRSM</sequence>
<dbReference type="SUPFAM" id="SSF46689">
    <property type="entry name" value="Homeodomain-like"/>
    <property type="match status" value="1"/>
</dbReference>
<reference evidence="2" key="1">
    <citation type="submission" date="2023-02" db="EMBL/GenBank/DDBJ databases">
        <title>Colletotrichum kahawae CIFC_Que2 genome sequencing and assembly.</title>
        <authorList>
            <person name="Baroncelli R."/>
        </authorList>
    </citation>
    <scope>NUCLEOTIDE SEQUENCE</scope>
    <source>
        <strain evidence="2">CIFC_Que2</strain>
    </source>
</reference>
<dbReference type="Proteomes" id="UP001281614">
    <property type="component" value="Unassembled WGS sequence"/>
</dbReference>
<gene>
    <name evidence="2" type="ORF">CKAH01_15822</name>
</gene>
<dbReference type="Gene3D" id="1.10.10.60">
    <property type="entry name" value="Homeodomain-like"/>
    <property type="match status" value="1"/>
</dbReference>